<dbReference type="AlphaFoldDB" id="A0AAN8JLJ5"/>
<evidence type="ECO:0000313" key="3">
    <source>
        <dbReference type="Proteomes" id="UP001347796"/>
    </source>
</evidence>
<protein>
    <submittedName>
        <fullName evidence="2">Uncharacterized protein</fullName>
    </submittedName>
</protein>
<accession>A0AAN8JLJ5</accession>
<evidence type="ECO:0000256" key="1">
    <source>
        <dbReference type="SAM" id="MobiDB-lite"/>
    </source>
</evidence>
<feature type="compositionally biased region" description="Acidic residues" evidence="1">
    <location>
        <begin position="56"/>
        <end position="68"/>
    </location>
</feature>
<feature type="region of interest" description="Disordered" evidence="1">
    <location>
        <begin position="1"/>
        <end position="27"/>
    </location>
</feature>
<keyword evidence="3" id="KW-1185">Reference proteome</keyword>
<comment type="caution">
    <text evidence="2">The sequence shown here is derived from an EMBL/GenBank/DDBJ whole genome shotgun (WGS) entry which is preliminary data.</text>
</comment>
<feature type="region of interest" description="Disordered" evidence="1">
    <location>
        <begin position="51"/>
        <end position="99"/>
    </location>
</feature>
<feature type="compositionally biased region" description="Pro residues" evidence="1">
    <location>
        <begin position="71"/>
        <end position="99"/>
    </location>
</feature>
<reference evidence="2 3" key="1">
    <citation type="submission" date="2024-01" db="EMBL/GenBank/DDBJ databases">
        <title>The genome of the rayed Mediterranean limpet Patella caerulea (Linnaeus, 1758).</title>
        <authorList>
            <person name="Anh-Thu Weber A."/>
            <person name="Halstead-Nussloch G."/>
        </authorList>
    </citation>
    <scope>NUCLEOTIDE SEQUENCE [LARGE SCALE GENOMIC DNA]</scope>
    <source>
        <strain evidence="2">AATW-2023a</strain>
        <tissue evidence="2">Whole specimen</tissue>
    </source>
</reference>
<proteinExistence type="predicted"/>
<organism evidence="2 3">
    <name type="scientific">Patella caerulea</name>
    <name type="common">Rayed Mediterranean limpet</name>
    <dbReference type="NCBI Taxonomy" id="87958"/>
    <lineage>
        <taxon>Eukaryota</taxon>
        <taxon>Metazoa</taxon>
        <taxon>Spiralia</taxon>
        <taxon>Lophotrochozoa</taxon>
        <taxon>Mollusca</taxon>
        <taxon>Gastropoda</taxon>
        <taxon>Patellogastropoda</taxon>
        <taxon>Patelloidea</taxon>
        <taxon>Patellidae</taxon>
        <taxon>Patella</taxon>
    </lineage>
</organism>
<gene>
    <name evidence="2" type="ORF">SNE40_015133</name>
</gene>
<evidence type="ECO:0000313" key="2">
    <source>
        <dbReference type="EMBL" id="KAK6176929.1"/>
    </source>
</evidence>
<sequence length="186" mass="20060">MPLVWSKSSVADDIDAPPSPPPPQLISFELRSFSSSEDEDNYLFISNKRSRVASIESEEEEASADDNDFVPPTPPPVISTPSPPSAIAPPSPMAPASPPPALVPSSEPFSSYVPVHGRRAFAPFHIIQLAWFCKCLGNRPPHGSSPVCKRGDIGFKYLASLGSSLLDCTFLAGGSYLFQYSAEYFL</sequence>
<dbReference type="EMBL" id="JAZGQO010000010">
    <property type="protein sequence ID" value="KAK6176929.1"/>
    <property type="molecule type" value="Genomic_DNA"/>
</dbReference>
<name>A0AAN8JLJ5_PATCE</name>
<dbReference type="Proteomes" id="UP001347796">
    <property type="component" value="Unassembled WGS sequence"/>
</dbReference>